<dbReference type="EMBL" id="QAOG01000001">
    <property type="protein sequence ID" value="PTQ62276.1"/>
    <property type="molecule type" value="Genomic_DNA"/>
</dbReference>
<proteinExistence type="predicted"/>
<keyword evidence="3" id="KW-1185">Reference proteome</keyword>
<comment type="caution">
    <text evidence="2">The sequence shown here is derived from an EMBL/GenBank/DDBJ whole genome shotgun (WGS) entry which is preliminary data.</text>
</comment>
<gene>
    <name evidence="2" type="ORF">C8J26_0555</name>
</gene>
<dbReference type="Proteomes" id="UP000244189">
    <property type="component" value="Unassembled WGS sequence"/>
</dbReference>
<sequence>MTTYPLSEPATIHNAEPSDDTATGVVGQGTLEECIDIVAEFSADRQRSVSIQMDAIDLRFGPKEISDLLRFLREETPGLSNTEIAEVKTAEL</sequence>
<organism evidence="2 3">
    <name type="scientific">Sphingomonas aurantiaca</name>
    <dbReference type="NCBI Taxonomy" id="185949"/>
    <lineage>
        <taxon>Bacteria</taxon>
        <taxon>Pseudomonadati</taxon>
        <taxon>Pseudomonadota</taxon>
        <taxon>Alphaproteobacteria</taxon>
        <taxon>Sphingomonadales</taxon>
        <taxon>Sphingomonadaceae</taxon>
        <taxon>Sphingomonas</taxon>
    </lineage>
</organism>
<accession>A0A2T5GSJ6</accession>
<feature type="region of interest" description="Disordered" evidence="1">
    <location>
        <begin position="1"/>
        <end position="25"/>
    </location>
</feature>
<dbReference type="RefSeq" id="WP_107956605.1">
    <property type="nucleotide sequence ID" value="NZ_JASPFP010000001.1"/>
</dbReference>
<name>A0A2T5GSJ6_9SPHN</name>
<dbReference type="AlphaFoldDB" id="A0A2T5GSJ6"/>
<protein>
    <submittedName>
        <fullName evidence="2">Uncharacterized protein</fullName>
    </submittedName>
</protein>
<reference evidence="2 3" key="1">
    <citation type="submission" date="2018-04" db="EMBL/GenBank/DDBJ databases">
        <title>Genomic Encyclopedia of Type Strains, Phase III (KMG-III): the genomes of soil and plant-associated and newly described type strains.</title>
        <authorList>
            <person name="Whitman W."/>
        </authorList>
    </citation>
    <scope>NUCLEOTIDE SEQUENCE [LARGE SCALE GENOMIC DNA]</scope>
    <source>
        <strain evidence="2 3">MA101b</strain>
    </source>
</reference>
<evidence type="ECO:0000313" key="2">
    <source>
        <dbReference type="EMBL" id="PTQ62276.1"/>
    </source>
</evidence>
<evidence type="ECO:0000313" key="3">
    <source>
        <dbReference type="Proteomes" id="UP000244189"/>
    </source>
</evidence>
<evidence type="ECO:0000256" key="1">
    <source>
        <dbReference type="SAM" id="MobiDB-lite"/>
    </source>
</evidence>